<dbReference type="RefSeq" id="WP_074957904.1">
    <property type="nucleotide sequence ID" value="NZ_BJXR01000068.1"/>
</dbReference>
<accession>A0A511TER8</accession>
<dbReference type="AlphaFoldDB" id="A0A511TER8"/>
<reference evidence="2 5" key="2">
    <citation type="submission" date="2019-07" db="EMBL/GenBank/DDBJ databases">
        <title>Whole genome shotgun sequence of Myxococcus fulvus NBRC 100333.</title>
        <authorList>
            <person name="Hosoyama A."/>
            <person name="Uohara A."/>
            <person name="Ohji S."/>
            <person name="Ichikawa N."/>
        </authorList>
    </citation>
    <scope>NUCLEOTIDE SEQUENCE [LARGE SCALE GENOMIC DNA]</scope>
    <source>
        <strain evidence="2 5">NBRC 100333</strain>
    </source>
</reference>
<dbReference type="EMBL" id="BJXR01000068">
    <property type="protein sequence ID" value="GEN12656.1"/>
    <property type="molecule type" value="Genomic_DNA"/>
</dbReference>
<proteinExistence type="predicted"/>
<evidence type="ECO:0000313" key="2">
    <source>
        <dbReference type="EMBL" id="GEN12656.1"/>
    </source>
</evidence>
<reference evidence="3 4" key="1">
    <citation type="submission" date="2016-10" db="EMBL/GenBank/DDBJ databases">
        <authorList>
            <person name="Varghese N."/>
            <person name="Submissions S."/>
        </authorList>
    </citation>
    <scope>NUCLEOTIDE SEQUENCE [LARGE SCALE GENOMIC DNA]</scope>
    <source>
        <strain evidence="3 4">DSM 16525</strain>
    </source>
</reference>
<name>A0A511TER8_MYXFU</name>
<dbReference type="EMBL" id="FOIB01000011">
    <property type="protein sequence ID" value="SEU35855.1"/>
    <property type="molecule type" value="Genomic_DNA"/>
</dbReference>
<dbReference type="Proteomes" id="UP000183760">
    <property type="component" value="Unassembled WGS sequence"/>
</dbReference>
<feature type="chain" id="PRO_5023128790" evidence="1">
    <location>
        <begin position="21"/>
        <end position="421"/>
    </location>
</feature>
<evidence type="ECO:0000313" key="4">
    <source>
        <dbReference type="Proteomes" id="UP000183760"/>
    </source>
</evidence>
<evidence type="ECO:0000313" key="3">
    <source>
        <dbReference type="EMBL" id="SEU35855.1"/>
    </source>
</evidence>
<keyword evidence="4" id="KW-1185">Reference proteome</keyword>
<gene>
    <name evidence="2" type="ORF">MFU01_76930</name>
    <name evidence="3" type="ORF">SAMN05443572_11126</name>
</gene>
<organism evidence="2 5">
    <name type="scientific">Myxococcus fulvus</name>
    <dbReference type="NCBI Taxonomy" id="33"/>
    <lineage>
        <taxon>Bacteria</taxon>
        <taxon>Pseudomonadati</taxon>
        <taxon>Myxococcota</taxon>
        <taxon>Myxococcia</taxon>
        <taxon>Myxococcales</taxon>
        <taxon>Cystobacterineae</taxon>
        <taxon>Myxococcaceae</taxon>
        <taxon>Myxococcus</taxon>
    </lineage>
</organism>
<protein>
    <submittedName>
        <fullName evidence="2">Uncharacterized protein</fullName>
    </submittedName>
</protein>
<sequence>MTLRGTFWGTVCGLALTAHAGVASAQEALSAPATGGNGIKVGNGRLHPYFELETRVDSGVGYFGRTQGENYPGGVSPDLSGEVALRFRPGFKLDIPSQRLAFNLNANLDYVLFTGLMTPGSKAASHMEGAADLSARLNPEAPLSLELSDQFVRSDRTRTAAIAAGILSLYNEARVKMPWKPGGGAVEVTPNVAYAVEFFEPLAAQAPVDCGEGVCDPVRADRFDYGNLHLGLESRWRFLPKTAFVLDTGVDVRRYFNDGGPDAQVLRAMVGVAGLVSPKVAVTAKAGWAQTFGDVSGGTVIAQLEGTYLYSQTLTFKGGYLRLLEPVAAYGTFRDDRGYAEARALWGGKLTVRVAGMVDFLSFEGTRGDTVVTVDAGPEYQFRPWLTGAFGYTLSKRSSNVDGGGLNYTRHEGYARLAVTY</sequence>
<dbReference type="STRING" id="1334629.MFUL124B02_11910"/>
<evidence type="ECO:0000256" key="1">
    <source>
        <dbReference type="SAM" id="SignalP"/>
    </source>
</evidence>
<dbReference type="Proteomes" id="UP000321514">
    <property type="component" value="Unassembled WGS sequence"/>
</dbReference>
<feature type="signal peptide" evidence="1">
    <location>
        <begin position="1"/>
        <end position="20"/>
    </location>
</feature>
<dbReference type="OrthoDB" id="5379802at2"/>
<comment type="caution">
    <text evidence="2">The sequence shown here is derived from an EMBL/GenBank/DDBJ whole genome shotgun (WGS) entry which is preliminary data.</text>
</comment>
<keyword evidence="1" id="KW-0732">Signal</keyword>
<evidence type="ECO:0000313" key="5">
    <source>
        <dbReference type="Proteomes" id="UP000321514"/>
    </source>
</evidence>